<dbReference type="SUPFAM" id="SSF53067">
    <property type="entry name" value="Actin-like ATPase domain"/>
    <property type="match status" value="1"/>
</dbReference>
<dbReference type="PANTHER" id="PTHR30605:SF0">
    <property type="entry name" value="ANHYDRO-N-ACETYLMURAMIC ACID KINASE"/>
    <property type="match status" value="1"/>
</dbReference>
<dbReference type="AlphaFoldDB" id="A0A225E8I1"/>
<organism evidence="1 2">
    <name type="scientific">Fimbriiglobus ruber</name>
    <dbReference type="NCBI Taxonomy" id="1908690"/>
    <lineage>
        <taxon>Bacteria</taxon>
        <taxon>Pseudomonadati</taxon>
        <taxon>Planctomycetota</taxon>
        <taxon>Planctomycetia</taxon>
        <taxon>Gemmatales</taxon>
        <taxon>Gemmataceae</taxon>
        <taxon>Fimbriiglobus</taxon>
    </lineage>
</organism>
<dbReference type="EMBL" id="NIDE01000001">
    <property type="protein sequence ID" value="OWK47078.1"/>
    <property type="molecule type" value="Genomic_DNA"/>
</dbReference>
<dbReference type="GO" id="GO:0016773">
    <property type="term" value="F:phosphotransferase activity, alcohol group as acceptor"/>
    <property type="evidence" value="ECO:0007669"/>
    <property type="project" value="InterPro"/>
</dbReference>
<dbReference type="GO" id="GO:0006040">
    <property type="term" value="P:amino sugar metabolic process"/>
    <property type="evidence" value="ECO:0007669"/>
    <property type="project" value="InterPro"/>
</dbReference>
<dbReference type="InterPro" id="IPR043129">
    <property type="entry name" value="ATPase_NBD"/>
</dbReference>
<dbReference type="OrthoDB" id="9763949at2"/>
<evidence type="ECO:0000313" key="2">
    <source>
        <dbReference type="Proteomes" id="UP000214646"/>
    </source>
</evidence>
<proteinExistence type="predicted"/>
<dbReference type="GO" id="GO:0016301">
    <property type="term" value="F:kinase activity"/>
    <property type="evidence" value="ECO:0007669"/>
    <property type="project" value="UniProtKB-KW"/>
</dbReference>
<accession>A0A225E8I1</accession>
<dbReference type="GO" id="GO:0005524">
    <property type="term" value="F:ATP binding"/>
    <property type="evidence" value="ECO:0007669"/>
    <property type="project" value="InterPro"/>
</dbReference>
<dbReference type="Proteomes" id="UP000214646">
    <property type="component" value="Unassembled WGS sequence"/>
</dbReference>
<gene>
    <name evidence="1" type="ORF">FRUB_00777</name>
</gene>
<dbReference type="Pfam" id="PF03702">
    <property type="entry name" value="AnmK"/>
    <property type="match status" value="1"/>
</dbReference>
<dbReference type="InterPro" id="IPR005338">
    <property type="entry name" value="Anhydro_N_Ac-Mur_kinase"/>
</dbReference>
<sequence>MPPTRLLIGLSVGSGFEAADAVAVRAEGAGLGLVPRPAPAVRVPFPVEIRDAGRRLTRYAEPWSATFARSVGDVLAMAARLAAGRAGQDLRAALIAGLLSRVPDACVGTGPDRPFASPADWVAEQTGLTVVTGFRGRDVAAGGSGHPITAAADALLFRDSIEERLLVHLGSVTSVLLIPTGGKLSELVGFECGPGHRFLDDLTDLGTRGRDAFDPGGTKAVQGRCLEDVLAAWLAHPFLSRRPPKACPGGAFGGSFLTSAFDAARAAGGTLNDLLCTATHYIARCVAVGCERWLPAPKARRVMFASGGGTRNGFLCMLLENQFAGQTLERLDTIGVPAGARTATGAAILAGLALDGVSANLPLLTGASGSRLVGRFVPGDQRNWAACATWMADHLTDYPGFGRAA</sequence>
<comment type="caution">
    <text evidence="1">The sequence shown here is derived from an EMBL/GenBank/DDBJ whole genome shotgun (WGS) entry which is preliminary data.</text>
</comment>
<keyword evidence="1" id="KW-0808">Transferase</keyword>
<reference evidence="2" key="1">
    <citation type="submission" date="2017-06" db="EMBL/GenBank/DDBJ databases">
        <title>Genome analysis of Fimbriiglobus ruber SP5, the first member of the order Planctomycetales with confirmed chitinolytic capability.</title>
        <authorList>
            <person name="Ravin N.V."/>
            <person name="Rakitin A.L."/>
            <person name="Ivanova A.A."/>
            <person name="Beletsky A.V."/>
            <person name="Kulichevskaya I.S."/>
            <person name="Mardanov A.V."/>
            <person name="Dedysh S.N."/>
        </authorList>
    </citation>
    <scope>NUCLEOTIDE SEQUENCE [LARGE SCALE GENOMIC DNA]</scope>
    <source>
        <strain evidence="2">SP5</strain>
    </source>
</reference>
<keyword evidence="2" id="KW-1185">Reference proteome</keyword>
<protein>
    <submittedName>
        <fullName evidence="1">Anhydro-N-acetylmuramic acid kinase</fullName>
    </submittedName>
</protein>
<dbReference type="RefSeq" id="WP_088252223.1">
    <property type="nucleotide sequence ID" value="NZ_NIDE01000001.1"/>
</dbReference>
<evidence type="ECO:0000313" key="1">
    <source>
        <dbReference type="EMBL" id="OWK47078.1"/>
    </source>
</evidence>
<dbReference type="GO" id="GO:0009254">
    <property type="term" value="P:peptidoglycan turnover"/>
    <property type="evidence" value="ECO:0007669"/>
    <property type="project" value="InterPro"/>
</dbReference>
<dbReference type="Gene3D" id="3.30.420.40">
    <property type="match status" value="2"/>
</dbReference>
<name>A0A225E8I1_9BACT</name>
<dbReference type="PANTHER" id="PTHR30605">
    <property type="entry name" value="ANHYDRO-N-ACETYLMURAMIC ACID KINASE"/>
    <property type="match status" value="1"/>
</dbReference>
<keyword evidence="1" id="KW-0418">Kinase</keyword>